<dbReference type="PRINTS" id="PR00954">
    <property type="entry name" value="FLGMOTORFLIG"/>
</dbReference>
<dbReference type="InterPro" id="IPR028263">
    <property type="entry name" value="FliG_N"/>
</dbReference>
<protein>
    <recommendedName>
        <fullName evidence="4">Flagellar motor switch protein FliG</fullName>
    </recommendedName>
</protein>
<keyword evidence="6" id="KW-0145">Chemotaxis</keyword>
<evidence type="ECO:0000256" key="5">
    <source>
        <dbReference type="ARBA" id="ARBA00022475"/>
    </source>
</evidence>
<comment type="caution">
    <text evidence="14">The sequence shown here is derived from an EMBL/GenBank/DDBJ whole genome shotgun (WGS) entry which is preliminary data.</text>
</comment>
<evidence type="ECO:0000259" key="12">
    <source>
        <dbReference type="Pfam" id="PF14841"/>
    </source>
</evidence>
<proteinExistence type="inferred from homology"/>
<evidence type="ECO:0000256" key="8">
    <source>
        <dbReference type="ARBA" id="ARBA00023136"/>
    </source>
</evidence>
<comment type="similarity">
    <text evidence="3">Belongs to the FliG family.</text>
</comment>
<gene>
    <name evidence="14" type="ORF">C8N43_1167</name>
</gene>
<keyword evidence="14" id="KW-0969">Cilium</keyword>
<evidence type="ECO:0000259" key="13">
    <source>
        <dbReference type="Pfam" id="PF14842"/>
    </source>
</evidence>
<keyword evidence="8" id="KW-0472">Membrane</keyword>
<dbReference type="SUPFAM" id="SSF48029">
    <property type="entry name" value="FliG"/>
    <property type="match status" value="2"/>
</dbReference>
<organism evidence="14 15">
    <name type="scientific">Litoreibacter ponti</name>
    <dbReference type="NCBI Taxonomy" id="1510457"/>
    <lineage>
        <taxon>Bacteria</taxon>
        <taxon>Pseudomonadati</taxon>
        <taxon>Pseudomonadota</taxon>
        <taxon>Alphaproteobacteria</taxon>
        <taxon>Rhodobacterales</taxon>
        <taxon>Roseobacteraceae</taxon>
        <taxon>Litoreibacter</taxon>
    </lineage>
</organism>
<keyword evidence="7" id="KW-0283">Flagellar rotation</keyword>
<keyword evidence="14" id="KW-0966">Cell projection</keyword>
<keyword evidence="14" id="KW-0282">Flagellum</keyword>
<name>A0A2T6BKC5_9RHOB</name>
<dbReference type="GO" id="GO:0006935">
    <property type="term" value="P:chemotaxis"/>
    <property type="evidence" value="ECO:0007669"/>
    <property type="project" value="UniProtKB-KW"/>
</dbReference>
<feature type="domain" description="Flagellar motor switch protein FliG C-terminal" evidence="11">
    <location>
        <begin position="252"/>
        <end position="362"/>
    </location>
</feature>
<dbReference type="InterPro" id="IPR032779">
    <property type="entry name" value="FliG_M"/>
</dbReference>
<dbReference type="PANTHER" id="PTHR30534">
    <property type="entry name" value="FLAGELLAR MOTOR SWITCH PROTEIN FLIG"/>
    <property type="match status" value="1"/>
</dbReference>
<evidence type="ECO:0000256" key="2">
    <source>
        <dbReference type="ARBA" id="ARBA00004413"/>
    </source>
</evidence>
<feature type="domain" description="Flagellar motor switch protein FliG N-terminal" evidence="13">
    <location>
        <begin position="37"/>
        <end position="125"/>
    </location>
</feature>
<dbReference type="InterPro" id="IPR011002">
    <property type="entry name" value="FliG_a-hlx"/>
</dbReference>
<evidence type="ECO:0000256" key="7">
    <source>
        <dbReference type="ARBA" id="ARBA00022779"/>
    </source>
</evidence>
<dbReference type="GO" id="GO:0005886">
    <property type="term" value="C:plasma membrane"/>
    <property type="evidence" value="ECO:0007669"/>
    <property type="project" value="UniProtKB-SubCell"/>
</dbReference>
<evidence type="ECO:0000256" key="1">
    <source>
        <dbReference type="ARBA" id="ARBA00004117"/>
    </source>
</evidence>
<reference evidence="14 15" key="1">
    <citation type="submission" date="2018-04" db="EMBL/GenBank/DDBJ databases">
        <title>Genomic Encyclopedia of Archaeal and Bacterial Type Strains, Phase II (KMG-II): from individual species to whole genera.</title>
        <authorList>
            <person name="Goeker M."/>
        </authorList>
    </citation>
    <scope>NUCLEOTIDE SEQUENCE [LARGE SCALE GENOMIC DNA]</scope>
    <source>
        <strain evidence="14 15">DSM 100977</strain>
    </source>
</reference>
<dbReference type="Pfam" id="PF14841">
    <property type="entry name" value="FliG_M"/>
    <property type="match status" value="1"/>
</dbReference>
<accession>A0A2T6BKC5</accession>
<evidence type="ECO:0000313" key="14">
    <source>
        <dbReference type="EMBL" id="PTX56508.1"/>
    </source>
</evidence>
<dbReference type="GO" id="GO:0003774">
    <property type="term" value="F:cytoskeletal motor activity"/>
    <property type="evidence" value="ECO:0007669"/>
    <property type="project" value="InterPro"/>
</dbReference>
<dbReference type="Proteomes" id="UP000243978">
    <property type="component" value="Unassembled WGS sequence"/>
</dbReference>
<evidence type="ECO:0000256" key="9">
    <source>
        <dbReference type="ARBA" id="ARBA00023143"/>
    </source>
</evidence>
<sequence>METGTMPRGGTALTRLGMGGKLADPAFRFDGSDTPMKLAGAQKAAVIVQMIVDAGGKIPLSVMSEATQVHLARVYASMGPINKATVSSVLDEFATHLEAHGLSFPVDTAAALEALQGHLSDDLLERMKQVHNPSLPKNTWETIADLPAEDLAERLKTESPRVGAIILSKLPSARASEVLELLDQDTANAVTYAISETEAVRSETVDVIAQTMLGGDAGDAGSGTVFSTGAAARAAELLNAAGSAQRDQVLAALDTLDEAFAAQVRKAIFTFADITSRVAPTDLPNVVRVLPGEELTAALKAGEAEHGEVVEFILENLSKRMADQMREELAEAPDLKGKPAEAAMGKLTAAIRDLVDKGEMTLITPDDTDDT</sequence>
<dbReference type="OrthoDB" id="7616820at2"/>
<dbReference type="Pfam" id="PF01706">
    <property type="entry name" value="FliG_C"/>
    <property type="match status" value="1"/>
</dbReference>
<dbReference type="EMBL" id="QBKS01000001">
    <property type="protein sequence ID" value="PTX56508.1"/>
    <property type="molecule type" value="Genomic_DNA"/>
</dbReference>
<dbReference type="InterPro" id="IPR023087">
    <property type="entry name" value="Flg_Motor_Flig_C"/>
</dbReference>
<evidence type="ECO:0000256" key="10">
    <source>
        <dbReference type="ARBA" id="ARBA00025598"/>
    </source>
</evidence>
<dbReference type="Pfam" id="PF14842">
    <property type="entry name" value="FliG_N"/>
    <property type="match status" value="1"/>
</dbReference>
<dbReference type="GO" id="GO:0071973">
    <property type="term" value="P:bacterial-type flagellum-dependent cell motility"/>
    <property type="evidence" value="ECO:0007669"/>
    <property type="project" value="InterPro"/>
</dbReference>
<keyword evidence="5" id="KW-1003">Cell membrane</keyword>
<keyword evidence="9" id="KW-0975">Bacterial flagellum</keyword>
<comment type="subcellular location">
    <subcellularLocation>
        <location evidence="1">Bacterial flagellum basal body</location>
    </subcellularLocation>
    <subcellularLocation>
        <location evidence="2">Cell membrane</location>
        <topology evidence="2">Peripheral membrane protein</topology>
        <orientation evidence="2">Cytoplasmic side</orientation>
    </subcellularLocation>
</comment>
<evidence type="ECO:0000259" key="11">
    <source>
        <dbReference type="Pfam" id="PF01706"/>
    </source>
</evidence>
<dbReference type="InterPro" id="IPR000090">
    <property type="entry name" value="Flg_Motor_Flig"/>
</dbReference>
<evidence type="ECO:0000256" key="3">
    <source>
        <dbReference type="ARBA" id="ARBA00010299"/>
    </source>
</evidence>
<evidence type="ECO:0000256" key="6">
    <source>
        <dbReference type="ARBA" id="ARBA00022500"/>
    </source>
</evidence>
<comment type="function">
    <text evidence="10">FliG is one of three proteins (FliG, FliN, FliM) that forms the rotor-mounted switch complex (C ring), located at the base of the basal body. This complex interacts with the CheY and CheZ chemotaxis proteins, in addition to contacting components of the motor that determine the direction of flagellar rotation.</text>
</comment>
<keyword evidence="15" id="KW-1185">Reference proteome</keyword>
<evidence type="ECO:0000313" key="15">
    <source>
        <dbReference type="Proteomes" id="UP000243978"/>
    </source>
</evidence>
<feature type="domain" description="Flagellar motor switch protein FliG middle" evidence="12">
    <location>
        <begin position="149"/>
        <end position="212"/>
    </location>
</feature>
<dbReference type="RefSeq" id="WP_158269920.1">
    <property type="nucleotide sequence ID" value="NZ_QBKS01000001.1"/>
</dbReference>
<dbReference type="GO" id="GO:0009425">
    <property type="term" value="C:bacterial-type flagellum basal body"/>
    <property type="evidence" value="ECO:0007669"/>
    <property type="project" value="UniProtKB-SubCell"/>
</dbReference>
<dbReference type="PANTHER" id="PTHR30534:SF0">
    <property type="entry name" value="FLAGELLAR MOTOR SWITCH PROTEIN FLIG"/>
    <property type="match status" value="1"/>
</dbReference>
<evidence type="ECO:0000256" key="4">
    <source>
        <dbReference type="ARBA" id="ARBA00021870"/>
    </source>
</evidence>
<dbReference type="Gene3D" id="1.10.220.30">
    <property type="match status" value="3"/>
</dbReference>
<dbReference type="AlphaFoldDB" id="A0A2T6BKC5"/>